<evidence type="ECO:0000256" key="6">
    <source>
        <dbReference type="ARBA" id="ARBA00023002"/>
    </source>
</evidence>
<dbReference type="AlphaFoldDB" id="A0AAD6YLY3"/>
<keyword evidence="4 9" id="KW-0349">Heme</keyword>
<feature type="transmembrane region" description="Helical" evidence="11">
    <location>
        <begin position="423"/>
        <end position="439"/>
    </location>
</feature>
<keyword evidence="5 9" id="KW-0479">Metal-binding</keyword>
<feature type="binding site" description="axial binding residue" evidence="9">
    <location>
        <position position="415"/>
    </location>
    <ligand>
        <name>heme</name>
        <dbReference type="ChEBI" id="CHEBI:30413"/>
    </ligand>
    <ligandPart>
        <name>Fe</name>
        <dbReference type="ChEBI" id="CHEBI:18248"/>
    </ligandPart>
</feature>
<evidence type="ECO:0000256" key="3">
    <source>
        <dbReference type="ARBA" id="ARBA00010617"/>
    </source>
</evidence>
<dbReference type="PANTHER" id="PTHR46300">
    <property type="entry name" value="P450, PUTATIVE (EUROFUNG)-RELATED-RELATED"/>
    <property type="match status" value="1"/>
</dbReference>
<evidence type="ECO:0000256" key="7">
    <source>
        <dbReference type="ARBA" id="ARBA00023004"/>
    </source>
</evidence>
<evidence type="ECO:0000313" key="13">
    <source>
        <dbReference type="Proteomes" id="UP001219525"/>
    </source>
</evidence>
<evidence type="ECO:0000256" key="9">
    <source>
        <dbReference type="PIRSR" id="PIRSR602401-1"/>
    </source>
</evidence>
<dbReference type="GO" id="GO:0005506">
    <property type="term" value="F:iron ion binding"/>
    <property type="evidence" value="ECO:0007669"/>
    <property type="project" value="InterPro"/>
</dbReference>
<evidence type="ECO:0000256" key="2">
    <source>
        <dbReference type="ARBA" id="ARBA00005179"/>
    </source>
</evidence>
<dbReference type="InterPro" id="IPR017972">
    <property type="entry name" value="Cyt_P450_CS"/>
</dbReference>
<keyword evidence="13" id="KW-1185">Reference proteome</keyword>
<dbReference type="PRINTS" id="PR00463">
    <property type="entry name" value="EP450I"/>
</dbReference>
<dbReference type="SUPFAM" id="SSF48264">
    <property type="entry name" value="Cytochrome P450"/>
    <property type="match status" value="1"/>
</dbReference>
<evidence type="ECO:0000256" key="10">
    <source>
        <dbReference type="RuleBase" id="RU000461"/>
    </source>
</evidence>
<comment type="pathway">
    <text evidence="2">Secondary metabolite biosynthesis.</text>
</comment>
<keyword evidence="11" id="KW-0812">Transmembrane</keyword>
<dbReference type="InterPro" id="IPR002401">
    <property type="entry name" value="Cyt_P450_E_grp-I"/>
</dbReference>
<dbReference type="PANTHER" id="PTHR46300:SF5">
    <property type="entry name" value="CYTOCHROME P450"/>
    <property type="match status" value="1"/>
</dbReference>
<dbReference type="GO" id="GO:0004497">
    <property type="term" value="F:monooxygenase activity"/>
    <property type="evidence" value="ECO:0007669"/>
    <property type="project" value="UniProtKB-KW"/>
</dbReference>
<keyword evidence="8 10" id="KW-0503">Monooxygenase</keyword>
<accession>A0AAD6YLY3</accession>
<dbReference type="InterPro" id="IPR050364">
    <property type="entry name" value="Cytochrome_P450_fung"/>
</dbReference>
<dbReference type="Gene3D" id="1.10.630.10">
    <property type="entry name" value="Cytochrome P450"/>
    <property type="match status" value="1"/>
</dbReference>
<protein>
    <submittedName>
        <fullName evidence="12">Cytochrome P450</fullName>
    </submittedName>
</protein>
<dbReference type="PROSITE" id="PS00086">
    <property type="entry name" value="CYTOCHROME_P450"/>
    <property type="match status" value="1"/>
</dbReference>
<organism evidence="12 13">
    <name type="scientific">Mycena pura</name>
    <dbReference type="NCBI Taxonomy" id="153505"/>
    <lineage>
        <taxon>Eukaryota</taxon>
        <taxon>Fungi</taxon>
        <taxon>Dikarya</taxon>
        <taxon>Basidiomycota</taxon>
        <taxon>Agaricomycotina</taxon>
        <taxon>Agaricomycetes</taxon>
        <taxon>Agaricomycetidae</taxon>
        <taxon>Agaricales</taxon>
        <taxon>Marasmiineae</taxon>
        <taxon>Mycenaceae</taxon>
        <taxon>Mycena</taxon>
    </lineage>
</organism>
<reference evidence="12" key="1">
    <citation type="submission" date="2023-03" db="EMBL/GenBank/DDBJ databases">
        <title>Massive genome expansion in bonnet fungi (Mycena s.s.) driven by repeated elements and novel gene families across ecological guilds.</title>
        <authorList>
            <consortium name="Lawrence Berkeley National Laboratory"/>
            <person name="Harder C.B."/>
            <person name="Miyauchi S."/>
            <person name="Viragh M."/>
            <person name="Kuo A."/>
            <person name="Thoen E."/>
            <person name="Andreopoulos B."/>
            <person name="Lu D."/>
            <person name="Skrede I."/>
            <person name="Drula E."/>
            <person name="Henrissat B."/>
            <person name="Morin E."/>
            <person name="Kohler A."/>
            <person name="Barry K."/>
            <person name="LaButti K."/>
            <person name="Morin E."/>
            <person name="Salamov A."/>
            <person name="Lipzen A."/>
            <person name="Mereny Z."/>
            <person name="Hegedus B."/>
            <person name="Baldrian P."/>
            <person name="Stursova M."/>
            <person name="Weitz H."/>
            <person name="Taylor A."/>
            <person name="Grigoriev I.V."/>
            <person name="Nagy L.G."/>
            <person name="Martin F."/>
            <person name="Kauserud H."/>
        </authorList>
    </citation>
    <scope>NUCLEOTIDE SEQUENCE</scope>
    <source>
        <strain evidence="12">9144</strain>
    </source>
</reference>
<comment type="cofactor">
    <cofactor evidence="1 9">
        <name>heme</name>
        <dbReference type="ChEBI" id="CHEBI:30413"/>
    </cofactor>
</comment>
<proteinExistence type="inferred from homology"/>
<feature type="transmembrane region" description="Helical" evidence="11">
    <location>
        <begin position="451"/>
        <end position="469"/>
    </location>
</feature>
<dbReference type="GO" id="GO:0016705">
    <property type="term" value="F:oxidoreductase activity, acting on paired donors, with incorporation or reduction of molecular oxygen"/>
    <property type="evidence" value="ECO:0007669"/>
    <property type="project" value="InterPro"/>
</dbReference>
<dbReference type="EMBL" id="JARJCW010000006">
    <property type="protein sequence ID" value="KAJ7223155.1"/>
    <property type="molecule type" value="Genomic_DNA"/>
</dbReference>
<evidence type="ECO:0000256" key="1">
    <source>
        <dbReference type="ARBA" id="ARBA00001971"/>
    </source>
</evidence>
<keyword evidence="11" id="KW-1133">Transmembrane helix</keyword>
<gene>
    <name evidence="12" type="ORF">GGX14DRAFT_427043</name>
</gene>
<keyword evidence="11" id="KW-0472">Membrane</keyword>
<dbReference type="PRINTS" id="PR00385">
    <property type="entry name" value="P450"/>
</dbReference>
<feature type="transmembrane region" description="Helical" evidence="11">
    <location>
        <begin position="14"/>
        <end position="35"/>
    </location>
</feature>
<name>A0AAD6YLY3_9AGAR</name>
<keyword evidence="6 10" id="KW-0560">Oxidoreductase</keyword>
<dbReference type="InterPro" id="IPR036396">
    <property type="entry name" value="Cyt_P450_sf"/>
</dbReference>
<comment type="caution">
    <text evidence="12">The sequence shown here is derived from an EMBL/GenBank/DDBJ whole genome shotgun (WGS) entry which is preliminary data.</text>
</comment>
<sequence length="470" mass="52459">MSVSFKLSASLSGFSLQVLLLLSLTLAVGLAGLVVRHHRRLPLPPVFNQGLGQYPWTAYAKFSKTAGPLITIPALGRPIVVINTTKAASDLLERRSSFADRPRWPMAELLGRQDNVGFTYYGERLKKMRKELHAALSAGVLVGIWGALLDRESLHLCQALLNAKAPDAFYDSVENNLQQLIVQFTYGRSADLDYIRLAKLVMHQTGEALQPGRWSVNFLPALKYVPAWVPGAGFKRWAAEAKMSFYDMTRKPFYRCKEEVTPLPLVLHYISNDALAAGTETVSGTVLSFIAIMLRHPEVQERAYREIVSVVGTTRLPDLSDRRALPYVNAIIQEIHRFNPAVPLVTHGNSVEEEYEGMRIPKKTWVMGNVWAMLHDEEVYPEPDKFVPERFAPPDGAAAQPDPNGIVFGFGRRRCPGLHFANAYLYLVVARTLALFKLVPPDGDYQALPPIEFMLGLISSVFALFMLRAV</sequence>
<evidence type="ECO:0000256" key="8">
    <source>
        <dbReference type="ARBA" id="ARBA00023033"/>
    </source>
</evidence>
<evidence type="ECO:0000313" key="12">
    <source>
        <dbReference type="EMBL" id="KAJ7223155.1"/>
    </source>
</evidence>
<evidence type="ECO:0000256" key="11">
    <source>
        <dbReference type="SAM" id="Phobius"/>
    </source>
</evidence>
<keyword evidence="7 9" id="KW-0408">Iron</keyword>
<dbReference type="InterPro" id="IPR001128">
    <property type="entry name" value="Cyt_P450"/>
</dbReference>
<evidence type="ECO:0000256" key="4">
    <source>
        <dbReference type="ARBA" id="ARBA00022617"/>
    </source>
</evidence>
<dbReference type="Proteomes" id="UP001219525">
    <property type="component" value="Unassembled WGS sequence"/>
</dbReference>
<comment type="similarity">
    <text evidence="3 10">Belongs to the cytochrome P450 family.</text>
</comment>
<dbReference type="Pfam" id="PF00067">
    <property type="entry name" value="p450"/>
    <property type="match status" value="2"/>
</dbReference>
<dbReference type="GO" id="GO:0020037">
    <property type="term" value="F:heme binding"/>
    <property type="evidence" value="ECO:0007669"/>
    <property type="project" value="InterPro"/>
</dbReference>
<evidence type="ECO:0000256" key="5">
    <source>
        <dbReference type="ARBA" id="ARBA00022723"/>
    </source>
</evidence>